<dbReference type="OrthoDB" id="540004at2759"/>
<evidence type="ECO:0000256" key="1">
    <source>
        <dbReference type="SAM" id="SignalP"/>
    </source>
</evidence>
<dbReference type="InParanoid" id="G2Q7Z4"/>
<dbReference type="KEGG" id="mtm:MYCTH_2300733"/>
<keyword evidence="3" id="KW-1185">Reference proteome</keyword>
<organism evidence="2 3">
    <name type="scientific">Thermothelomyces thermophilus (strain ATCC 42464 / BCRC 31852 / DSM 1799)</name>
    <name type="common">Sporotrichum thermophile</name>
    <dbReference type="NCBI Taxonomy" id="573729"/>
    <lineage>
        <taxon>Eukaryota</taxon>
        <taxon>Fungi</taxon>
        <taxon>Dikarya</taxon>
        <taxon>Ascomycota</taxon>
        <taxon>Pezizomycotina</taxon>
        <taxon>Sordariomycetes</taxon>
        <taxon>Sordariomycetidae</taxon>
        <taxon>Sordariales</taxon>
        <taxon>Chaetomiaceae</taxon>
        <taxon>Thermothelomyces</taxon>
    </lineage>
</organism>
<proteinExistence type="predicted"/>
<dbReference type="GeneID" id="11512075"/>
<gene>
    <name evidence="2" type="ORF">MYCTH_2300733</name>
</gene>
<accession>G2Q7Z4</accession>
<evidence type="ECO:0000313" key="3">
    <source>
        <dbReference type="Proteomes" id="UP000007322"/>
    </source>
</evidence>
<feature type="signal peptide" evidence="1">
    <location>
        <begin position="1"/>
        <end position="18"/>
    </location>
</feature>
<dbReference type="HOGENOM" id="CLU_2484890_0_0_1"/>
<keyword evidence="1" id="KW-0732">Signal</keyword>
<protein>
    <submittedName>
        <fullName evidence="2">Uncharacterized protein</fullName>
    </submittedName>
</protein>
<dbReference type="EMBL" id="CP003003">
    <property type="protein sequence ID" value="AEO56151.1"/>
    <property type="molecule type" value="Genomic_DNA"/>
</dbReference>
<sequence>MPRSTVLILAVLSAFANAIPQSHRPRSLLSSRQANGVPDNSVFLRRAHHASAVLNGRVYIDGGEFSYQDKDGVAYEYCTTGSSLASV</sequence>
<evidence type="ECO:0000313" key="2">
    <source>
        <dbReference type="EMBL" id="AEO56151.1"/>
    </source>
</evidence>
<name>G2Q7Z4_THET4</name>
<reference evidence="2 3" key="1">
    <citation type="journal article" date="2011" name="Nat. Biotechnol.">
        <title>Comparative genomic analysis of the thermophilic biomass-degrading fungi Myceliophthora thermophila and Thielavia terrestris.</title>
        <authorList>
            <person name="Berka R.M."/>
            <person name="Grigoriev I.V."/>
            <person name="Otillar R."/>
            <person name="Salamov A."/>
            <person name="Grimwood J."/>
            <person name="Reid I."/>
            <person name="Ishmael N."/>
            <person name="John T."/>
            <person name="Darmond C."/>
            <person name="Moisan M.-C."/>
            <person name="Henrissat B."/>
            <person name="Coutinho P.M."/>
            <person name="Lombard V."/>
            <person name="Natvig D.O."/>
            <person name="Lindquist E."/>
            <person name="Schmutz J."/>
            <person name="Lucas S."/>
            <person name="Harris P."/>
            <person name="Powlowski J."/>
            <person name="Bellemare A."/>
            <person name="Taylor D."/>
            <person name="Butler G."/>
            <person name="de Vries R.P."/>
            <person name="Allijn I.E."/>
            <person name="van den Brink J."/>
            <person name="Ushinsky S."/>
            <person name="Storms R."/>
            <person name="Powell A.J."/>
            <person name="Paulsen I.T."/>
            <person name="Elbourne L.D.H."/>
            <person name="Baker S.E."/>
            <person name="Magnuson J."/>
            <person name="LaBoissiere S."/>
            <person name="Clutterbuck A.J."/>
            <person name="Martinez D."/>
            <person name="Wogulis M."/>
            <person name="de Leon A.L."/>
            <person name="Rey M.W."/>
            <person name="Tsang A."/>
        </authorList>
    </citation>
    <scope>NUCLEOTIDE SEQUENCE [LARGE SCALE GENOMIC DNA]</scope>
    <source>
        <strain evidence="3">ATCC 42464 / BCRC 31852 / DSM 1799</strain>
    </source>
</reference>
<dbReference type="Proteomes" id="UP000007322">
    <property type="component" value="Chromosome 2"/>
</dbReference>
<feature type="chain" id="PRO_5003436021" evidence="1">
    <location>
        <begin position="19"/>
        <end position="87"/>
    </location>
</feature>
<dbReference type="VEuPathDB" id="FungiDB:MYCTH_2300733"/>
<dbReference type="RefSeq" id="XP_003661396.1">
    <property type="nucleotide sequence ID" value="XM_003661348.1"/>
</dbReference>
<dbReference type="AlphaFoldDB" id="G2Q7Z4"/>